<gene>
    <name evidence="1" type="ORF">GCM10010984_15590</name>
    <name evidence="2" type="ORF">SAMN05443634_10517</name>
</gene>
<name>A0A1M6WWS6_9FLAO</name>
<reference evidence="3" key="2">
    <citation type="submission" date="2016-11" db="EMBL/GenBank/DDBJ databases">
        <authorList>
            <person name="Varghese N."/>
            <person name="Submissions S."/>
        </authorList>
    </citation>
    <scope>NUCLEOTIDE SEQUENCE [LARGE SCALE GENOMIC DNA]</scope>
    <source>
        <strain evidence="3">DSM 27989</strain>
    </source>
</reference>
<dbReference type="Proteomes" id="UP000184120">
    <property type="component" value="Unassembled WGS sequence"/>
</dbReference>
<dbReference type="STRING" id="1434701.SAMN05443634_10517"/>
<evidence type="ECO:0000313" key="1">
    <source>
        <dbReference type="EMBL" id="GGE98885.1"/>
    </source>
</evidence>
<protein>
    <recommendedName>
        <fullName evidence="5">TonB protein C-terminal</fullName>
    </recommendedName>
</protein>
<dbReference type="Gene3D" id="3.30.1150.10">
    <property type="match status" value="1"/>
</dbReference>
<evidence type="ECO:0000313" key="2">
    <source>
        <dbReference type="EMBL" id="SHK98126.1"/>
    </source>
</evidence>
<dbReference type="EMBL" id="FRBH01000005">
    <property type="protein sequence ID" value="SHK98126.1"/>
    <property type="molecule type" value="Genomic_DNA"/>
</dbReference>
<organism evidence="2 3">
    <name type="scientific">Chishuiella changwenlii</name>
    <dbReference type="NCBI Taxonomy" id="1434701"/>
    <lineage>
        <taxon>Bacteria</taxon>
        <taxon>Pseudomonadati</taxon>
        <taxon>Bacteroidota</taxon>
        <taxon>Flavobacteriia</taxon>
        <taxon>Flavobacteriales</taxon>
        <taxon>Weeksellaceae</taxon>
        <taxon>Chishuiella</taxon>
    </lineage>
</organism>
<reference evidence="1" key="1">
    <citation type="journal article" date="2014" name="Int. J. Syst. Evol. Microbiol.">
        <title>Complete genome of a new Firmicutes species belonging to the dominant human colonic microbiota ('Ruminococcus bicirculans') reveals two chromosomes and a selective capacity to utilize plant glucans.</title>
        <authorList>
            <consortium name="NISC Comparative Sequencing Program"/>
            <person name="Wegmann U."/>
            <person name="Louis P."/>
            <person name="Goesmann A."/>
            <person name="Henrissat B."/>
            <person name="Duncan S.H."/>
            <person name="Flint H.J."/>
        </authorList>
    </citation>
    <scope>NUCLEOTIDE SEQUENCE</scope>
    <source>
        <strain evidence="1">CGMCC 1.12707</strain>
    </source>
</reference>
<evidence type="ECO:0000313" key="3">
    <source>
        <dbReference type="Proteomes" id="UP000184120"/>
    </source>
</evidence>
<reference evidence="2" key="3">
    <citation type="submission" date="2016-11" db="EMBL/GenBank/DDBJ databases">
        <authorList>
            <person name="Jaros S."/>
            <person name="Januszkiewicz K."/>
            <person name="Wedrychowicz H."/>
        </authorList>
    </citation>
    <scope>NUCLEOTIDE SEQUENCE [LARGE SCALE GENOMIC DNA]</scope>
    <source>
        <strain evidence="2">DSM 27989</strain>
    </source>
</reference>
<reference evidence="4" key="4">
    <citation type="journal article" date="2019" name="Int. J. Syst. Evol. Microbiol.">
        <title>The Global Catalogue of Microorganisms (GCM) 10K type strain sequencing project: providing services to taxonomists for standard genome sequencing and annotation.</title>
        <authorList>
            <consortium name="The Broad Institute Genomics Platform"/>
            <consortium name="The Broad Institute Genome Sequencing Center for Infectious Disease"/>
            <person name="Wu L."/>
            <person name="Ma J."/>
        </authorList>
    </citation>
    <scope>NUCLEOTIDE SEQUENCE [LARGE SCALE GENOMIC DNA]</scope>
    <source>
        <strain evidence="4">CGMCC 1.12707</strain>
    </source>
</reference>
<dbReference type="EMBL" id="BMFL01000009">
    <property type="protein sequence ID" value="GGE98885.1"/>
    <property type="molecule type" value="Genomic_DNA"/>
</dbReference>
<dbReference type="Proteomes" id="UP000650994">
    <property type="component" value="Unassembled WGS sequence"/>
</dbReference>
<reference evidence="1" key="5">
    <citation type="submission" date="2024-05" db="EMBL/GenBank/DDBJ databases">
        <authorList>
            <person name="Sun Q."/>
            <person name="Zhou Y."/>
        </authorList>
    </citation>
    <scope>NUCLEOTIDE SEQUENCE</scope>
    <source>
        <strain evidence="1">CGMCC 1.12707</strain>
    </source>
</reference>
<sequence length="231" mass="26370">MKTIFSITLLLFSLIGFSQEKLVEKLTVNGIDFKVIETVSPNNKEEKLYEVQKVLNDSVLSKIEIIKSYKNDLEDYNSTFKMIDSVFTFKITLKKKDQTLYAINRVFISPKGNLVKGLEYDNLTVDMPDENTYPAQFEGGVVKLRQWVQTNLDAQKLLLLSPMGNLKLSLEIDVDEKGTAILRNVTGSDQPKVKAEMERIVKKMPKWIPAREKNKKVVSKFHIPVNVIGID</sequence>
<evidence type="ECO:0000313" key="4">
    <source>
        <dbReference type="Proteomes" id="UP000650994"/>
    </source>
</evidence>
<dbReference type="RefSeq" id="WP_072930924.1">
    <property type="nucleotide sequence ID" value="NZ_BMFL01000009.1"/>
</dbReference>
<evidence type="ECO:0008006" key="5">
    <source>
        <dbReference type="Google" id="ProtNLM"/>
    </source>
</evidence>
<dbReference type="AlphaFoldDB" id="A0A1M6WWS6"/>
<accession>A0A1M6WWS6</accession>
<dbReference type="OrthoDB" id="1095452at2"/>
<keyword evidence="4" id="KW-1185">Reference proteome</keyword>
<proteinExistence type="predicted"/>